<protein>
    <submittedName>
        <fullName evidence="2">Uncharacterized protein</fullName>
    </submittedName>
</protein>
<reference evidence="2 3" key="2">
    <citation type="journal article" date="2010" name="Nucleic Acids Res.">
        <title>BeetleBase in 2010: revisions to provide comprehensive genomic information for Tribolium castaneum.</title>
        <authorList>
            <person name="Kim H.S."/>
            <person name="Murphy T."/>
            <person name="Xia J."/>
            <person name="Caragea D."/>
            <person name="Park Y."/>
            <person name="Beeman R.W."/>
            <person name="Lorenzen M.D."/>
            <person name="Butcher S."/>
            <person name="Manak J.R."/>
            <person name="Brown S.J."/>
        </authorList>
    </citation>
    <scope>GENOME REANNOTATION</scope>
    <source>
        <strain evidence="2 3">Georgia GA2</strain>
    </source>
</reference>
<dbReference type="InParanoid" id="D6WKP7"/>
<name>D6WKP7_TRICA</name>
<gene>
    <name evidence="2" type="primary">AUGUSTUS-3.0.2_10416</name>
    <name evidence="2" type="ORF">TcasGA2_TC010416</name>
</gene>
<dbReference type="Proteomes" id="UP000007266">
    <property type="component" value="Linkage group 5"/>
</dbReference>
<accession>D6WKP7</accession>
<dbReference type="OrthoDB" id="10361090at2759"/>
<sequence>MQDVSEFDFESVLKNYSIQDIALEQSCKQRLNDQETYEETLKTYKEAKEEFFKTEDEHQTLQANFTEKLNINNAVNQLQIVPNNILKSTSDEILAMFEEMGKDSDNFVNLVNNYLKKFQNLGSEFEESVVLRNKADCFNKNEILEHEITERRNRFDEIKQREEEREKLTVDQYSRKPFESYLNGCDTLKVDVFENEQYLIHLNKNIIFLEQRNHELKVFIN</sequence>
<dbReference type="KEGG" id="tca:103314927"/>
<evidence type="ECO:0000313" key="3">
    <source>
        <dbReference type="Proteomes" id="UP000007266"/>
    </source>
</evidence>
<feature type="coiled-coil region" evidence="1">
    <location>
        <begin position="37"/>
        <end position="64"/>
    </location>
</feature>
<keyword evidence="1" id="KW-0175">Coiled coil</keyword>
<dbReference type="EMBL" id="KQ971342">
    <property type="protein sequence ID" value="EFA02995.2"/>
    <property type="molecule type" value="Genomic_DNA"/>
</dbReference>
<reference evidence="2 3" key="1">
    <citation type="journal article" date="2008" name="Nature">
        <title>The genome of the model beetle and pest Tribolium castaneum.</title>
        <authorList>
            <consortium name="Tribolium Genome Sequencing Consortium"/>
            <person name="Richards S."/>
            <person name="Gibbs R.A."/>
            <person name="Weinstock G.M."/>
            <person name="Brown S.J."/>
            <person name="Denell R."/>
            <person name="Beeman R.W."/>
            <person name="Gibbs R."/>
            <person name="Beeman R.W."/>
            <person name="Brown S.J."/>
            <person name="Bucher G."/>
            <person name="Friedrich M."/>
            <person name="Grimmelikhuijzen C.J."/>
            <person name="Klingler M."/>
            <person name="Lorenzen M."/>
            <person name="Richards S."/>
            <person name="Roth S."/>
            <person name="Schroder R."/>
            <person name="Tautz D."/>
            <person name="Zdobnov E.M."/>
            <person name="Muzny D."/>
            <person name="Gibbs R.A."/>
            <person name="Weinstock G.M."/>
            <person name="Attaway T."/>
            <person name="Bell S."/>
            <person name="Buhay C.J."/>
            <person name="Chandrabose M.N."/>
            <person name="Chavez D."/>
            <person name="Clerk-Blankenburg K.P."/>
            <person name="Cree A."/>
            <person name="Dao M."/>
            <person name="Davis C."/>
            <person name="Chacko J."/>
            <person name="Dinh H."/>
            <person name="Dugan-Rocha S."/>
            <person name="Fowler G."/>
            <person name="Garner T.T."/>
            <person name="Garnes J."/>
            <person name="Gnirke A."/>
            <person name="Hawes A."/>
            <person name="Hernandez J."/>
            <person name="Hines S."/>
            <person name="Holder M."/>
            <person name="Hume J."/>
            <person name="Jhangiani S.N."/>
            <person name="Joshi V."/>
            <person name="Khan Z.M."/>
            <person name="Jackson L."/>
            <person name="Kovar C."/>
            <person name="Kowis A."/>
            <person name="Lee S."/>
            <person name="Lewis L.R."/>
            <person name="Margolis J."/>
            <person name="Morgan M."/>
            <person name="Nazareth L.V."/>
            <person name="Nguyen N."/>
            <person name="Okwuonu G."/>
            <person name="Parker D."/>
            <person name="Richards S."/>
            <person name="Ruiz S.J."/>
            <person name="Santibanez J."/>
            <person name="Savard J."/>
            <person name="Scherer S.E."/>
            <person name="Schneider B."/>
            <person name="Sodergren E."/>
            <person name="Tautz D."/>
            <person name="Vattahil S."/>
            <person name="Villasana D."/>
            <person name="White C.S."/>
            <person name="Wright R."/>
            <person name="Park Y."/>
            <person name="Beeman R.W."/>
            <person name="Lord J."/>
            <person name="Oppert B."/>
            <person name="Lorenzen M."/>
            <person name="Brown S."/>
            <person name="Wang L."/>
            <person name="Savard J."/>
            <person name="Tautz D."/>
            <person name="Richards S."/>
            <person name="Weinstock G."/>
            <person name="Gibbs R.A."/>
            <person name="Liu Y."/>
            <person name="Worley K."/>
            <person name="Weinstock G."/>
            <person name="Elsik C.G."/>
            <person name="Reese J.T."/>
            <person name="Elhaik E."/>
            <person name="Landan G."/>
            <person name="Graur D."/>
            <person name="Arensburger P."/>
            <person name="Atkinson P."/>
            <person name="Beeman R.W."/>
            <person name="Beidler J."/>
            <person name="Brown S.J."/>
            <person name="Demuth J.P."/>
            <person name="Drury D.W."/>
            <person name="Du Y.Z."/>
            <person name="Fujiwara H."/>
            <person name="Lorenzen M."/>
            <person name="Maselli V."/>
            <person name="Osanai M."/>
            <person name="Park Y."/>
            <person name="Robertson H.M."/>
            <person name="Tu Z."/>
            <person name="Wang J.J."/>
            <person name="Wang S."/>
            <person name="Richards S."/>
            <person name="Song H."/>
            <person name="Zhang L."/>
            <person name="Sodergren E."/>
            <person name="Werner D."/>
            <person name="Stanke M."/>
            <person name="Morgenstern B."/>
            <person name="Solovyev V."/>
            <person name="Kosarev P."/>
            <person name="Brown G."/>
            <person name="Chen H.C."/>
            <person name="Ermolaeva O."/>
            <person name="Hlavina W."/>
            <person name="Kapustin Y."/>
            <person name="Kiryutin B."/>
            <person name="Kitts P."/>
            <person name="Maglott D."/>
            <person name="Pruitt K."/>
            <person name="Sapojnikov V."/>
            <person name="Souvorov A."/>
            <person name="Mackey A.J."/>
            <person name="Waterhouse R.M."/>
            <person name="Wyder S."/>
            <person name="Zdobnov E.M."/>
            <person name="Zdobnov E.M."/>
            <person name="Wyder S."/>
            <person name="Kriventseva E.V."/>
            <person name="Kadowaki T."/>
            <person name="Bork P."/>
            <person name="Aranda M."/>
            <person name="Bao R."/>
            <person name="Beermann A."/>
            <person name="Berns N."/>
            <person name="Bolognesi R."/>
            <person name="Bonneton F."/>
            <person name="Bopp D."/>
            <person name="Brown S.J."/>
            <person name="Bucher G."/>
            <person name="Butts T."/>
            <person name="Chaumot A."/>
            <person name="Denell R.E."/>
            <person name="Ferrier D.E."/>
            <person name="Friedrich M."/>
            <person name="Gordon C.M."/>
            <person name="Jindra M."/>
            <person name="Klingler M."/>
            <person name="Lan Q."/>
            <person name="Lattorff H.M."/>
            <person name="Laudet V."/>
            <person name="von Levetsow C."/>
            <person name="Liu Z."/>
            <person name="Lutz R."/>
            <person name="Lynch J.A."/>
            <person name="da Fonseca R.N."/>
            <person name="Posnien N."/>
            <person name="Reuter R."/>
            <person name="Roth S."/>
            <person name="Savard J."/>
            <person name="Schinko J.B."/>
            <person name="Schmitt C."/>
            <person name="Schoppmeier M."/>
            <person name="Schroder R."/>
            <person name="Shippy T.D."/>
            <person name="Simonnet F."/>
            <person name="Marques-Souza H."/>
            <person name="Tautz D."/>
            <person name="Tomoyasu Y."/>
            <person name="Trauner J."/>
            <person name="Van der Zee M."/>
            <person name="Vervoort M."/>
            <person name="Wittkopp N."/>
            <person name="Wimmer E.A."/>
            <person name="Yang X."/>
            <person name="Jones A.K."/>
            <person name="Sattelle D.B."/>
            <person name="Ebert P.R."/>
            <person name="Nelson D."/>
            <person name="Scott J.G."/>
            <person name="Beeman R.W."/>
            <person name="Muthukrishnan S."/>
            <person name="Kramer K.J."/>
            <person name="Arakane Y."/>
            <person name="Beeman R.W."/>
            <person name="Zhu Q."/>
            <person name="Hogenkamp D."/>
            <person name="Dixit R."/>
            <person name="Oppert B."/>
            <person name="Jiang H."/>
            <person name="Zou Z."/>
            <person name="Marshall J."/>
            <person name="Elpidina E."/>
            <person name="Vinokurov K."/>
            <person name="Oppert C."/>
            <person name="Zou Z."/>
            <person name="Evans J."/>
            <person name="Lu Z."/>
            <person name="Zhao P."/>
            <person name="Sumathipala N."/>
            <person name="Altincicek B."/>
            <person name="Vilcinskas A."/>
            <person name="Williams M."/>
            <person name="Hultmark D."/>
            <person name="Hetru C."/>
            <person name="Jiang H."/>
            <person name="Grimmelikhuijzen C.J."/>
            <person name="Hauser F."/>
            <person name="Cazzamali G."/>
            <person name="Williamson M."/>
            <person name="Park Y."/>
            <person name="Li B."/>
            <person name="Tanaka Y."/>
            <person name="Predel R."/>
            <person name="Neupert S."/>
            <person name="Schachtner J."/>
            <person name="Verleyen P."/>
            <person name="Raible F."/>
            <person name="Bork P."/>
            <person name="Friedrich M."/>
            <person name="Walden K.K."/>
            <person name="Robertson H.M."/>
            <person name="Angeli S."/>
            <person name="Foret S."/>
            <person name="Bucher G."/>
            <person name="Schuetz S."/>
            <person name="Maleszka R."/>
            <person name="Wimmer E.A."/>
            <person name="Beeman R.W."/>
            <person name="Lorenzen M."/>
            <person name="Tomoyasu Y."/>
            <person name="Miller S.C."/>
            <person name="Grossmann D."/>
            <person name="Bucher G."/>
        </authorList>
    </citation>
    <scope>NUCLEOTIDE SEQUENCE [LARGE SCALE GENOMIC DNA]</scope>
    <source>
        <strain evidence="2 3">Georgia GA2</strain>
    </source>
</reference>
<evidence type="ECO:0000313" key="2">
    <source>
        <dbReference type="EMBL" id="EFA02995.2"/>
    </source>
</evidence>
<dbReference type="HOGENOM" id="CLU_1333484_0_0_1"/>
<dbReference type="AlphaFoldDB" id="D6WKP7"/>
<keyword evidence="3" id="KW-1185">Reference proteome</keyword>
<evidence type="ECO:0000256" key="1">
    <source>
        <dbReference type="SAM" id="Coils"/>
    </source>
</evidence>
<organism evidence="2 3">
    <name type="scientific">Tribolium castaneum</name>
    <name type="common">Red flour beetle</name>
    <dbReference type="NCBI Taxonomy" id="7070"/>
    <lineage>
        <taxon>Eukaryota</taxon>
        <taxon>Metazoa</taxon>
        <taxon>Ecdysozoa</taxon>
        <taxon>Arthropoda</taxon>
        <taxon>Hexapoda</taxon>
        <taxon>Insecta</taxon>
        <taxon>Pterygota</taxon>
        <taxon>Neoptera</taxon>
        <taxon>Endopterygota</taxon>
        <taxon>Coleoptera</taxon>
        <taxon>Polyphaga</taxon>
        <taxon>Cucujiformia</taxon>
        <taxon>Tenebrionidae</taxon>
        <taxon>Tenebrionidae incertae sedis</taxon>
        <taxon>Tribolium</taxon>
    </lineage>
</organism>
<proteinExistence type="predicted"/>